<feature type="region of interest" description="Disordered" evidence="1">
    <location>
        <begin position="250"/>
        <end position="285"/>
    </location>
</feature>
<evidence type="ECO:0000256" key="1">
    <source>
        <dbReference type="SAM" id="MobiDB-lite"/>
    </source>
</evidence>
<accession>A0A919KZV6</accession>
<proteinExistence type="predicted"/>
<feature type="compositionally biased region" description="Basic residues" evidence="1">
    <location>
        <begin position="276"/>
        <end position="285"/>
    </location>
</feature>
<dbReference type="NCBIfam" id="TIGR03425">
    <property type="entry name" value="urea_degr_2"/>
    <property type="match status" value="1"/>
</dbReference>
<reference evidence="3" key="2">
    <citation type="submission" date="2020-09" db="EMBL/GenBank/DDBJ databases">
        <authorList>
            <person name="Sun Q."/>
            <person name="Zhou Y."/>
        </authorList>
    </citation>
    <scope>NUCLEOTIDE SEQUENCE</scope>
    <source>
        <strain evidence="3">CGMCC 4.7398</strain>
    </source>
</reference>
<dbReference type="PANTHER" id="PTHR31527:SF0">
    <property type="entry name" value="RE64534P"/>
    <property type="match status" value="1"/>
</dbReference>
<dbReference type="PANTHER" id="PTHR31527">
    <property type="entry name" value="RE64534P"/>
    <property type="match status" value="1"/>
</dbReference>
<evidence type="ECO:0000313" key="4">
    <source>
        <dbReference type="Proteomes" id="UP000627369"/>
    </source>
</evidence>
<dbReference type="RefSeq" id="WP_189671625.1">
    <property type="nucleotide sequence ID" value="NZ_BNAS01000010.1"/>
</dbReference>
<evidence type="ECO:0000313" key="3">
    <source>
        <dbReference type="EMBL" id="GHH79645.1"/>
    </source>
</evidence>
<organism evidence="3 4">
    <name type="scientific">Promicromonospora soli</name>
    <dbReference type="NCBI Taxonomy" id="2035533"/>
    <lineage>
        <taxon>Bacteria</taxon>
        <taxon>Bacillati</taxon>
        <taxon>Actinomycetota</taxon>
        <taxon>Actinomycetes</taxon>
        <taxon>Micrococcales</taxon>
        <taxon>Promicromonosporaceae</taxon>
        <taxon>Promicromonospora</taxon>
    </lineage>
</organism>
<dbReference type="InterPro" id="IPR018959">
    <property type="entry name" value="DUF1989"/>
</dbReference>
<name>A0A919KZV6_9MICO</name>
<dbReference type="EMBL" id="BNAS01000010">
    <property type="protein sequence ID" value="GHH79645.1"/>
    <property type="molecule type" value="Genomic_DNA"/>
</dbReference>
<feature type="domain" description="DUF1989" evidence="2">
    <location>
        <begin position="51"/>
        <end position="222"/>
    </location>
</feature>
<protein>
    <submittedName>
        <fullName evidence="3">Urea carboxylase</fullName>
    </submittedName>
</protein>
<evidence type="ECO:0000259" key="2">
    <source>
        <dbReference type="Pfam" id="PF09347"/>
    </source>
</evidence>
<gene>
    <name evidence="3" type="ORF">GCM10017772_45820</name>
</gene>
<dbReference type="Pfam" id="PF09347">
    <property type="entry name" value="DUF1989"/>
    <property type="match status" value="1"/>
</dbReference>
<reference evidence="3" key="1">
    <citation type="journal article" date="2014" name="Int. J. Syst. Evol. Microbiol.">
        <title>Complete genome sequence of Corynebacterium casei LMG S-19264T (=DSM 44701T), isolated from a smear-ripened cheese.</title>
        <authorList>
            <consortium name="US DOE Joint Genome Institute (JGI-PGF)"/>
            <person name="Walter F."/>
            <person name="Albersmeier A."/>
            <person name="Kalinowski J."/>
            <person name="Ruckert C."/>
        </authorList>
    </citation>
    <scope>NUCLEOTIDE SEQUENCE</scope>
    <source>
        <strain evidence="3">CGMCC 4.7398</strain>
    </source>
</reference>
<comment type="caution">
    <text evidence="3">The sequence shown here is derived from an EMBL/GenBank/DDBJ whole genome shotgun (WGS) entry which is preliminary data.</text>
</comment>
<dbReference type="Proteomes" id="UP000627369">
    <property type="component" value="Unassembled WGS sequence"/>
</dbReference>
<sequence length="285" mass="29816">MTTATTTGAKAHAREQELAAAAELPRVLHPASAYVGELSPGVSAGDLVWAETVPPGGYTSLVVAAGTRVRVRDTTGDACAHLLVFHADQPTERLNVADTVKVQWQAFLTAGHLLLSDQGRALATIVEDTAGNRADAPRHDALFGTSTLVRNAERYGSGDVFGPSPAGRELFALAAAKHGLTRRDIPPSVTFFEGVSVSDDGRPAFVGSSGPASITLVAELPLIVLLASTAHPLDPRPEFTAGPLDVVAWPGAPTVPGDPAWDATPEGRRAYENSTAHRRTRGADR</sequence>
<dbReference type="InterPro" id="IPR017792">
    <property type="entry name" value="UAAP1"/>
</dbReference>
<keyword evidence="4" id="KW-1185">Reference proteome</keyword>
<dbReference type="AlphaFoldDB" id="A0A919KZV6"/>